<evidence type="ECO:0000313" key="2">
    <source>
        <dbReference type="Proteomes" id="UP001168972"/>
    </source>
</evidence>
<feature type="non-terminal residue" evidence="1">
    <location>
        <position position="1"/>
    </location>
</feature>
<name>A0AA39KPA7_MICHY</name>
<accession>A0AA39KPA7</accession>
<organism evidence="1 2">
    <name type="scientific">Microctonus hyperodae</name>
    <name type="common">Parasitoid wasp</name>
    <dbReference type="NCBI Taxonomy" id="165561"/>
    <lineage>
        <taxon>Eukaryota</taxon>
        <taxon>Metazoa</taxon>
        <taxon>Ecdysozoa</taxon>
        <taxon>Arthropoda</taxon>
        <taxon>Hexapoda</taxon>
        <taxon>Insecta</taxon>
        <taxon>Pterygota</taxon>
        <taxon>Neoptera</taxon>
        <taxon>Endopterygota</taxon>
        <taxon>Hymenoptera</taxon>
        <taxon>Apocrita</taxon>
        <taxon>Ichneumonoidea</taxon>
        <taxon>Braconidae</taxon>
        <taxon>Euphorinae</taxon>
        <taxon>Microctonus</taxon>
    </lineage>
</organism>
<comment type="caution">
    <text evidence="1">The sequence shown here is derived from an EMBL/GenBank/DDBJ whole genome shotgun (WGS) entry which is preliminary data.</text>
</comment>
<dbReference type="Proteomes" id="UP001168972">
    <property type="component" value="Unassembled WGS sequence"/>
</dbReference>
<dbReference type="AlphaFoldDB" id="A0AA39KPA7"/>
<keyword evidence="2" id="KW-1185">Reference proteome</keyword>
<sequence length="55" mass="6767">YWRIEVARARLPDTYNREWTDRCTLNDMIFVGDKGKCSWEHRQMVATRFVKRQCE</sequence>
<gene>
    <name evidence="1" type="ORF">PV327_002404</name>
</gene>
<reference evidence="1" key="2">
    <citation type="submission" date="2023-03" db="EMBL/GenBank/DDBJ databases">
        <authorList>
            <person name="Inwood S.N."/>
            <person name="Skelly J.G."/>
            <person name="Guhlin J."/>
            <person name="Harrop T.W.R."/>
            <person name="Goldson S.G."/>
            <person name="Dearden P.K."/>
        </authorList>
    </citation>
    <scope>NUCLEOTIDE SEQUENCE</scope>
    <source>
        <strain evidence="1">Lincoln</strain>
        <tissue evidence="1">Whole body</tissue>
    </source>
</reference>
<protein>
    <submittedName>
        <fullName evidence="1">Uncharacterized protein</fullName>
    </submittedName>
</protein>
<reference evidence="1" key="1">
    <citation type="journal article" date="2023" name="bioRxiv">
        <title>Scaffold-level genome assemblies of two parasitoid biocontrol wasps reveal the parthenogenesis mechanism and an associated novel virus.</title>
        <authorList>
            <person name="Inwood S."/>
            <person name="Skelly J."/>
            <person name="Guhlin J."/>
            <person name="Harrop T."/>
            <person name="Goldson S."/>
            <person name="Dearden P."/>
        </authorList>
    </citation>
    <scope>NUCLEOTIDE SEQUENCE</scope>
    <source>
        <strain evidence="1">Lincoln</strain>
        <tissue evidence="1">Whole body</tissue>
    </source>
</reference>
<dbReference type="EMBL" id="JAQQBR010001831">
    <property type="protein sequence ID" value="KAK0168626.1"/>
    <property type="molecule type" value="Genomic_DNA"/>
</dbReference>
<evidence type="ECO:0000313" key="1">
    <source>
        <dbReference type="EMBL" id="KAK0168626.1"/>
    </source>
</evidence>
<proteinExistence type="predicted"/>